<evidence type="ECO:0000256" key="13">
    <source>
        <dbReference type="ARBA" id="ARBA00060891"/>
    </source>
</evidence>
<evidence type="ECO:0000256" key="8">
    <source>
        <dbReference type="ARBA" id="ARBA00023128"/>
    </source>
</evidence>
<dbReference type="InterPro" id="IPR015904">
    <property type="entry name" value="Sulphide_quinone_reductase"/>
</dbReference>
<dbReference type="GO" id="GO:0005739">
    <property type="term" value="C:mitochondrion"/>
    <property type="evidence" value="ECO:0007669"/>
    <property type="project" value="UniProtKB-SubCell"/>
</dbReference>
<evidence type="ECO:0000256" key="9">
    <source>
        <dbReference type="ARBA" id="ARBA00051038"/>
    </source>
</evidence>
<feature type="domain" description="FAD/NAD(P)-binding" evidence="17">
    <location>
        <begin position="134"/>
        <end position="250"/>
    </location>
</feature>
<evidence type="ECO:0000256" key="15">
    <source>
        <dbReference type="ARBA" id="ARBA00070160"/>
    </source>
</evidence>
<comment type="catalytic activity">
    <reaction evidence="10">
        <text>ubiquinone-10 + hydrogen sulfide + glutathione + H(+) = S-sulfanylglutathione + ubiquinol-10</text>
        <dbReference type="Rhea" id="RHEA:62608"/>
        <dbReference type="ChEBI" id="CHEBI:15378"/>
        <dbReference type="ChEBI" id="CHEBI:29919"/>
        <dbReference type="ChEBI" id="CHEBI:46245"/>
        <dbReference type="ChEBI" id="CHEBI:57925"/>
        <dbReference type="ChEBI" id="CHEBI:58905"/>
        <dbReference type="ChEBI" id="CHEBI:64183"/>
    </reaction>
    <physiologicalReaction direction="left-to-right" evidence="10">
        <dbReference type="Rhea" id="RHEA:62609"/>
    </physiologicalReaction>
</comment>
<dbReference type="GO" id="GO:0070221">
    <property type="term" value="P:sulfide oxidation, using sulfide:quinone oxidoreductase"/>
    <property type="evidence" value="ECO:0007669"/>
    <property type="project" value="TreeGrafter"/>
</dbReference>
<evidence type="ECO:0000256" key="6">
    <source>
        <dbReference type="ARBA" id="ARBA00022946"/>
    </source>
</evidence>
<dbReference type="WBParaSite" id="TMUE_1000003800.1">
    <property type="protein sequence ID" value="TMUE_1000003800.1"/>
    <property type="gene ID" value="WBGene00287804"/>
</dbReference>
<dbReference type="EC" id="1.8.5.8" evidence="14"/>
<evidence type="ECO:0000256" key="7">
    <source>
        <dbReference type="ARBA" id="ARBA00023002"/>
    </source>
</evidence>
<dbReference type="GO" id="GO:0070224">
    <property type="term" value="F:sulfide:quinone oxidoreductase activity"/>
    <property type="evidence" value="ECO:0007669"/>
    <property type="project" value="TreeGrafter"/>
</dbReference>
<proteinExistence type="inferred from homology"/>
<comment type="function">
    <text evidence="12">Catalyzes the oxidation of hydrogen sulfide with the help of a quinone, such as ubiquinone-10, giving rise to thiosulfate and ultimately to sulfane (molecular sulfur) atoms. Requires an additional electron acceptor; can use sulfite, sulfide or cyanide (in vitro). It is believed the in vivo electron acceptor is glutathione.</text>
</comment>
<dbReference type="STRING" id="70415.A0A5S6Q9N7"/>
<reference evidence="19" key="1">
    <citation type="submission" date="2019-12" db="UniProtKB">
        <authorList>
            <consortium name="WormBaseParasite"/>
        </authorList>
    </citation>
    <scope>IDENTIFICATION</scope>
</reference>
<protein>
    <recommendedName>
        <fullName evidence="15">Sulfide:quinone oxidoreductase, mitochondrial</fullName>
        <ecNumber evidence="14">1.8.5.8</ecNumber>
    </recommendedName>
    <alternativeName>
        <fullName evidence="16">Sulfide quinone oxidoreductase</fullName>
    </alternativeName>
</protein>
<keyword evidence="5" id="KW-0274">FAD</keyword>
<evidence type="ECO:0000259" key="17">
    <source>
        <dbReference type="Pfam" id="PF07992"/>
    </source>
</evidence>
<comment type="similarity">
    <text evidence="13">Belongs to the SQRD family.</text>
</comment>
<organism evidence="18 19">
    <name type="scientific">Trichuris muris</name>
    <name type="common">Mouse whipworm</name>
    <dbReference type="NCBI Taxonomy" id="70415"/>
    <lineage>
        <taxon>Eukaryota</taxon>
        <taxon>Metazoa</taxon>
        <taxon>Ecdysozoa</taxon>
        <taxon>Nematoda</taxon>
        <taxon>Enoplea</taxon>
        <taxon>Dorylaimia</taxon>
        <taxon>Trichinellida</taxon>
        <taxon>Trichuridae</taxon>
        <taxon>Trichuris</taxon>
    </lineage>
</organism>
<evidence type="ECO:0000256" key="16">
    <source>
        <dbReference type="ARBA" id="ARBA00082958"/>
    </source>
</evidence>
<keyword evidence="4" id="KW-0874">Quinone</keyword>
<sequence>MRRRRGKDNLFQGRRHLLGKNHLVASSCPNLAQANLVINSSSLVGMCCRFALCTTRLIDWSDFRIAGLSAAFTFCRGCYYCSIGRCVEMWTGSVLVRLSSPPKGLRVLSPLCSALSSYSNAAHLSTMGDANQSYQLLIVGGGSGGIGLSSYFARKLGKGRVGVVEPNEVHTFQPLWTLVGGGLQRIENATRPMSACLHRNCSWIKDSVVEFNPDKNMVLTKLGKQIKYEYMIVAMGIQSRLDMVEGAEEALKTPGVCSIYFSDYAPKVYREVQAIQSGNIVFTFPKTPIKCAGAPQKIMYLTDWTLRKNGIRDRFNMNYNCALGVMFSVPLYAKTMYQIAQSRDLHVNFFHNLVSVDPGRRIAVFEVGSGENVTKKEFPYDILHIAPPFSAPEVLRNCKALTCNAGYLNIDPFTLRHVKYPNIYGIGDCTNLPTSKTLAAITTQGKVLRRIILPKLQNKSSDSTITYNGYTSCPLFTSPHSVVMAEFGYDGKIMETFPVDQNMERRSLFYVAAKLMPIIYWTLHVRGYWEGPSVFRRFLRPFSGD</sequence>
<dbReference type="PANTHER" id="PTHR10632:SF2">
    <property type="entry name" value="SULFIDE:QUINONE OXIDOREDUCTASE, MITOCHONDRIAL"/>
    <property type="match status" value="1"/>
</dbReference>
<evidence type="ECO:0000256" key="3">
    <source>
        <dbReference type="ARBA" id="ARBA00022630"/>
    </source>
</evidence>
<dbReference type="AlphaFoldDB" id="A0A5S6Q9N7"/>
<dbReference type="GO" id="GO:0106436">
    <property type="term" value="F:glutathione-dependent sulfide quinone oxidoreductase activity"/>
    <property type="evidence" value="ECO:0007669"/>
    <property type="project" value="UniProtKB-EC"/>
</dbReference>
<dbReference type="Gene3D" id="3.50.50.60">
    <property type="entry name" value="FAD/NAD(P)-binding domain"/>
    <property type="match status" value="2"/>
</dbReference>
<dbReference type="SUPFAM" id="SSF51905">
    <property type="entry name" value="FAD/NAD(P)-binding domain"/>
    <property type="match status" value="2"/>
</dbReference>
<comment type="cofactor">
    <cofactor evidence="1">
        <name>FAD</name>
        <dbReference type="ChEBI" id="CHEBI:57692"/>
    </cofactor>
</comment>
<dbReference type="InterPro" id="IPR036188">
    <property type="entry name" value="FAD/NAD-bd_sf"/>
</dbReference>
<comment type="catalytic activity">
    <reaction evidence="11">
        <text>a quinone + hydrogen sulfide + glutathione + H(+) = S-sulfanylglutathione + a quinol</text>
        <dbReference type="Rhea" id="RHEA:55156"/>
        <dbReference type="ChEBI" id="CHEBI:15378"/>
        <dbReference type="ChEBI" id="CHEBI:24646"/>
        <dbReference type="ChEBI" id="CHEBI:29919"/>
        <dbReference type="ChEBI" id="CHEBI:57925"/>
        <dbReference type="ChEBI" id="CHEBI:58905"/>
        <dbReference type="ChEBI" id="CHEBI:132124"/>
        <dbReference type="EC" id="1.8.5.8"/>
    </reaction>
    <physiologicalReaction direction="left-to-right" evidence="11">
        <dbReference type="Rhea" id="RHEA:55157"/>
    </physiologicalReaction>
</comment>
<keyword evidence="18" id="KW-1185">Reference proteome</keyword>
<evidence type="ECO:0000256" key="10">
    <source>
        <dbReference type="ARBA" id="ARBA00052810"/>
    </source>
</evidence>
<keyword evidence="6" id="KW-0809">Transit peptide</keyword>
<keyword evidence="3" id="KW-0285">Flavoprotein</keyword>
<accession>A0A5S6Q9N7</accession>
<dbReference type="FunFam" id="3.50.50.60:FF:000034">
    <property type="entry name" value="sulfide:quinone oxidoreductase, mitochondrial"/>
    <property type="match status" value="1"/>
</dbReference>
<keyword evidence="7" id="KW-0560">Oxidoreductase</keyword>
<evidence type="ECO:0000256" key="14">
    <source>
        <dbReference type="ARBA" id="ARBA00066447"/>
    </source>
</evidence>
<comment type="catalytic activity">
    <reaction evidence="9">
        <text>ubiquinone-10 + hydrogen sulfide + sulfite + 2 H(+) = ubiquinol-10 + thiosulfate</text>
        <dbReference type="Rhea" id="RHEA:38359"/>
        <dbReference type="ChEBI" id="CHEBI:15378"/>
        <dbReference type="ChEBI" id="CHEBI:17359"/>
        <dbReference type="ChEBI" id="CHEBI:29919"/>
        <dbReference type="ChEBI" id="CHEBI:33542"/>
        <dbReference type="ChEBI" id="CHEBI:46245"/>
        <dbReference type="ChEBI" id="CHEBI:64183"/>
    </reaction>
    <physiologicalReaction direction="left-to-right" evidence="9">
        <dbReference type="Rhea" id="RHEA:38360"/>
    </physiologicalReaction>
</comment>
<evidence type="ECO:0000313" key="19">
    <source>
        <dbReference type="WBParaSite" id="TMUE_1000003800.1"/>
    </source>
</evidence>
<dbReference type="Pfam" id="PF07992">
    <property type="entry name" value="Pyr_redox_2"/>
    <property type="match status" value="1"/>
</dbReference>
<dbReference type="GO" id="GO:0048038">
    <property type="term" value="F:quinone binding"/>
    <property type="evidence" value="ECO:0007669"/>
    <property type="project" value="UniProtKB-KW"/>
</dbReference>
<evidence type="ECO:0000256" key="11">
    <source>
        <dbReference type="ARBA" id="ARBA00052986"/>
    </source>
</evidence>
<evidence type="ECO:0000256" key="4">
    <source>
        <dbReference type="ARBA" id="ARBA00022719"/>
    </source>
</evidence>
<comment type="subcellular location">
    <subcellularLocation>
        <location evidence="2">Mitochondrion</location>
    </subcellularLocation>
</comment>
<evidence type="ECO:0000313" key="18">
    <source>
        <dbReference type="Proteomes" id="UP000046395"/>
    </source>
</evidence>
<dbReference type="GO" id="GO:0071949">
    <property type="term" value="F:FAD binding"/>
    <property type="evidence" value="ECO:0007669"/>
    <property type="project" value="TreeGrafter"/>
</dbReference>
<dbReference type="InterPro" id="IPR023753">
    <property type="entry name" value="FAD/NAD-binding_dom"/>
</dbReference>
<evidence type="ECO:0000256" key="12">
    <source>
        <dbReference type="ARBA" id="ARBA00059167"/>
    </source>
</evidence>
<evidence type="ECO:0000256" key="1">
    <source>
        <dbReference type="ARBA" id="ARBA00001974"/>
    </source>
</evidence>
<dbReference type="Proteomes" id="UP000046395">
    <property type="component" value="Unassembled WGS sequence"/>
</dbReference>
<name>A0A5S6Q9N7_TRIMR</name>
<evidence type="ECO:0000256" key="5">
    <source>
        <dbReference type="ARBA" id="ARBA00022827"/>
    </source>
</evidence>
<evidence type="ECO:0000256" key="2">
    <source>
        <dbReference type="ARBA" id="ARBA00004173"/>
    </source>
</evidence>
<dbReference type="PANTHER" id="PTHR10632">
    <property type="entry name" value="SULFIDE:QUINONE OXIDOREDUCTASE"/>
    <property type="match status" value="1"/>
</dbReference>
<keyword evidence="8" id="KW-0496">Mitochondrion</keyword>